<keyword evidence="1" id="KW-0479">Metal-binding</keyword>
<gene>
    <name evidence="4" type="ORF">R50_2767</name>
</gene>
<keyword evidence="5" id="KW-1185">Reference proteome</keyword>
<dbReference type="SUPFAM" id="SSF53639">
    <property type="entry name" value="AraD/HMP-PK domain-like"/>
    <property type="match status" value="1"/>
</dbReference>
<dbReference type="PANTHER" id="PTHR22789">
    <property type="entry name" value="FUCULOSE PHOSPHATE ALDOLASE"/>
    <property type="match status" value="1"/>
</dbReference>
<sequence length="209" mass="21907">MARAIAGSGMGHAASGNLSLREGAGFWISPSGVGFERVAREQLVRVPLAGEPGPGPWRPSSEWRLHQALYQRLEGIGGIVHVHSPFATALAVAREPLPLIHYQIAEAGPLVPVAPYRTFGSAELAAVVADTLVAAGGRAALMANHGLVTVGSDLAAAFRLARDVEWAARIYLLAKAAGRPAVLGGRERAAVLEALAGYGQPAQMFREEH</sequence>
<dbReference type="EMBL" id="LR778114">
    <property type="protein sequence ID" value="CAB1130256.1"/>
    <property type="molecule type" value="Genomic_DNA"/>
</dbReference>
<dbReference type="GO" id="GO:0016832">
    <property type="term" value="F:aldehyde-lyase activity"/>
    <property type="evidence" value="ECO:0007669"/>
    <property type="project" value="TreeGrafter"/>
</dbReference>
<dbReference type="Proteomes" id="UP000503399">
    <property type="component" value="Chromosome"/>
</dbReference>
<dbReference type="SMART" id="SM01007">
    <property type="entry name" value="Aldolase_II"/>
    <property type="match status" value="1"/>
</dbReference>
<evidence type="ECO:0000313" key="4">
    <source>
        <dbReference type="EMBL" id="CAB1130256.1"/>
    </source>
</evidence>
<proteinExistence type="predicted"/>
<dbReference type="KEGG" id="hfv:R50_2767"/>
<dbReference type="AlphaFoldDB" id="A0A6F8ZKR0"/>
<evidence type="ECO:0000256" key="2">
    <source>
        <dbReference type="ARBA" id="ARBA00023239"/>
    </source>
</evidence>
<feature type="domain" description="Class II aldolase/adducin N-terminal" evidence="3">
    <location>
        <begin position="1"/>
        <end position="172"/>
    </location>
</feature>
<evidence type="ECO:0000256" key="1">
    <source>
        <dbReference type="ARBA" id="ARBA00022723"/>
    </source>
</evidence>
<evidence type="ECO:0000259" key="3">
    <source>
        <dbReference type="SMART" id="SM01007"/>
    </source>
</evidence>
<dbReference type="PANTHER" id="PTHR22789:SF0">
    <property type="entry name" value="3-OXO-TETRONATE 4-PHOSPHATE DECARBOXYLASE-RELATED"/>
    <property type="match status" value="1"/>
</dbReference>
<accession>A0A6F8ZKR0</accession>
<name>A0A6F8ZKR0_9FIRM</name>
<reference evidence="4 5" key="1">
    <citation type="submission" date="2020-02" db="EMBL/GenBank/DDBJ databases">
        <authorList>
            <person name="Hogendoorn C."/>
        </authorList>
    </citation>
    <scope>NUCLEOTIDE SEQUENCE [LARGE SCALE GENOMIC DNA]</scope>
    <source>
        <strain evidence="4">R501</strain>
    </source>
</reference>
<protein>
    <submittedName>
        <fullName evidence="4">Class II aldolase family protein</fullName>
    </submittedName>
</protein>
<dbReference type="GO" id="GO:0046872">
    <property type="term" value="F:metal ion binding"/>
    <property type="evidence" value="ECO:0007669"/>
    <property type="project" value="UniProtKB-KW"/>
</dbReference>
<dbReference type="InterPro" id="IPR036409">
    <property type="entry name" value="Aldolase_II/adducin_N_sf"/>
</dbReference>
<dbReference type="GO" id="GO:0005829">
    <property type="term" value="C:cytosol"/>
    <property type="evidence" value="ECO:0007669"/>
    <property type="project" value="TreeGrafter"/>
</dbReference>
<keyword evidence="2" id="KW-0456">Lyase</keyword>
<organism evidence="4 5">
    <name type="scientific">Candidatus Hydrogenisulfobacillus filiaventi</name>
    <dbReference type="NCBI Taxonomy" id="2707344"/>
    <lineage>
        <taxon>Bacteria</taxon>
        <taxon>Bacillati</taxon>
        <taxon>Bacillota</taxon>
        <taxon>Clostridia</taxon>
        <taxon>Eubacteriales</taxon>
        <taxon>Clostridiales Family XVII. Incertae Sedis</taxon>
        <taxon>Candidatus Hydrogenisulfobacillus</taxon>
    </lineage>
</organism>
<dbReference type="InterPro" id="IPR050197">
    <property type="entry name" value="Aldolase_class_II_sugar_metab"/>
</dbReference>
<evidence type="ECO:0000313" key="5">
    <source>
        <dbReference type="Proteomes" id="UP000503399"/>
    </source>
</evidence>
<dbReference type="InterPro" id="IPR001303">
    <property type="entry name" value="Aldolase_II/adducin_N"/>
</dbReference>
<dbReference type="Gene3D" id="3.40.225.10">
    <property type="entry name" value="Class II aldolase/adducin N-terminal domain"/>
    <property type="match status" value="1"/>
</dbReference>
<dbReference type="GO" id="GO:0019323">
    <property type="term" value="P:pentose catabolic process"/>
    <property type="evidence" value="ECO:0007669"/>
    <property type="project" value="TreeGrafter"/>
</dbReference>
<dbReference type="Pfam" id="PF00596">
    <property type="entry name" value="Aldolase_II"/>
    <property type="match status" value="1"/>
</dbReference>